<gene>
    <name evidence="2" type="ORF">JYU34_001628</name>
</gene>
<feature type="region of interest" description="Disordered" evidence="1">
    <location>
        <begin position="1"/>
        <end position="31"/>
    </location>
</feature>
<name>A0ABQ7R4E8_PLUXY</name>
<sequence>MMDTREHINEERDDISPSHSHIPPAEGAGPACERPVVFCILSMKGQSGGGH</sequence>
<feature type="compositionally biased region" description="Basic and acidic residues" evidence="1">
    <location>
        <begin position="1"/>
        <end position="16"/>
    </location>
</feature>
<evidence type="ECO:0000313" key="3">
    <source>
        <dbReference type="Proteomes" id="UP000823941"/>
    </source>
</evidence>
<protein>
    <submittedName>
        <fullName evidence="2">Uncharacterized protein</fullName>
    </submittedName>
</protein>
<proteinExistence type="predicted"/>
<accession>A0ABQ7R4E8</accession>
<organism evidence="2 3">
    <name type="scientific">Plutella xylostella</name>
    <name type="common">Diamondback moth</name>
    <name type="synonym">Plutella maculipennis</name>
    <dbReference type="NCBI Taxonomy" id="51655"/>
    <lineage>
        <taxon>Eukaryota</taxon>
        <taxon>Metazoa</taxon>
        <taxon>Ecdysozoa</taxon>
        <taxon>Arthropoda</taxon>
        <taxon>Hexapoda</taxon>
        <taxon>Insecta</taxon>
        <taxon>Pterygota</taxon>
        <taxon>Neoptera</taxon>
        <taxon>Endopterygota</taxon>
        <taxon>Lepidoptera</taxon>
        <taxon>Glossata</taxon>
        <taxon>Ditrysia</taxon>
        <taxon>Yponomeutoidea</taxon>
        <taxon>Plutellidae</taxon>
        <taxon>Plutella</taxon>
    </lineage>
</organism>
<reference evidence="2 3" key="1">
    <citation type="submission" date="2021-06" db="EMBL/GenBank/DDBJ databases">
        <title>A haploid diamondback moth (Plutella xylostella L.) genome assembly resolves 31 chromosomes and identifies a diamide resistance mutation.</title>
        <authorList>
            <person name="Ward C.M."/>
            <person name="Perry K.D."/>
            <person name="Baker G."/>
            <person name="Powis K."/>
            <person name="Heckel D.G."/>
            <person name="Baxter S.W."/>
        </authorList>
    </citation>
    <scope>NUCLEOTIDE SEQUENCE [LARGE SCALE GENOMIC DNA]</scope>
    <source>
        <strain evidence="2 3">LV</strain>
        <tissue evidence="2">Single pupa</tissue>
    </source>
</reference>
<evidence type="ECO:0000313" key="2">
    <source>
        <dbReference type="EMBL" id="KAG7312167.1"/>
    </source>
</evidence>
<dbReference type="Proteomes" id="UP000823941">
    <property type="component" value="Chromosome 3"/>
</dbReference>
<evidence type="ECO:0000256" key="1">
    <source>
        <dbReference type="SAM" id="MobiDB-lite"/>
    </source>
</evidence>
<comment type="caution">
    <text evidence="2">The sequence shown here is derived from an EMBL/GenBank/DDBJ whole genome shotgun (WGS) entry which is preliminary data.</text>
</comment>
<keyword evidence="3" id="KW-1185">Reference proteome</keyword>
<dbReference type="EMBL" id="JAHIBW010000003">
    <property type="protein sequence ID" value="KAG7312167.1"/>
    <property type="molecule type" value="Genomic_DNA"/>
</dbReference>